<protein>
    <submittedName>
        <fullName evidence="1">Uncharacterized protein</fullName>
    </submittedName>
</protein>
<name>A0AAE8Y3H7_9VIRU</name>
<sequence>MSAFSQFAPSFRLASYDNVNNIAKILLPTVNLDTKQLPNLTTFNFPYIYMLGGLWNKKNLFETVDFKTYSTRYIDCSATNYTNDVTADNIKAFNLEAQLAPTLIYGHNNTSLHFMKPCSSEEEGNHATREDIADENTADMVTENMARDADTFVSLKNIQYSADVVSETNVRNFTTKIDLLPYDSGWLNYMVNGWRIRSYLRTATELYNQTVPVKLVGYLTDILNNWKGRSVELSNDQQRQDVEMITSECSTYLDALQSRQKADVEPDNVIYDSDSEMQQDSSVNLDLGS</sequence>
<reference evidence="1" key="1">
    <citation type="journal article" date="2021" name="Viruses">
        <title>Identification and Full Characterisation of Two Novel Crustacean Infecting Members of the Family Nudiviridae Provides Support for Two Subfamilies.</title>
        <authorList>
            <person name="Bateman K.S."/>
            <person name="Kerr R."/>
            <person name="Stentiford G.D."/>
            <person name="Bean T.P."/>
            <person name="Hooper C."/>
            <person name="Van Eynde B."/>
            <person name="Delbare D."/>
            <person name="Bojko J."/>
            <person name="Christiaens O."/>
            <person name="Taning C.N.T."/>
            <person name="Smagghe G."/>
            <person name="van Oers M.M."/>
            <person name="van Aerle R."/>
        </authorList>
    </citation>
    <scope>NUCLEOTIDE SEQUENCE</scope>
    <source>
        <strain evidence="1">AN2</strain>
    </source>
</reference>
<evidence type="ECO:0000313" key="1">
    <source>
        <dbReference type="EMBL" id="UBZ25658.1"/>
    </source>
</evidence>
<gene>
    <name evidence="1" type="ORF">CmNV_067</name>
</gene>
<proteinExistence type="predicted"/>
<accession>A0AAE8Y3H7</accession>
<keyword evidence="2" id="KW-1185">Reference proteome</keyword>
<dbReference type="EMBL" id="MZ311578">
    <property type="protein sequence ID" value="UBZ25658.1"/>
    <property type="molecule type" value="Genomic_DNA"/>
</dbReference>
<dbReference type="Proteomes" id="UP000830962">
    <property type="component" value="Segment"/>
</dbReference>
<organism evidence="1 2">
    <name type="scientific">Carcinus maenas nudivirus</name>
    <dbReference type="NCBI Taxonomy" id="2880837"/>
    <lineage>
        <taxon>Viruses</taxon>
        <taxon>Viruses incertae sedis</taxon>
        <taxon>Naldaviricetes</taxon>
        <taxon>Lefavirales</taxon>
        <taxon>Nudiviridae</taxon>
        <taxon>Gammanudivirus</taxon>
        <taxon>Gammanudivirus cameanadis</taxon>
    </lineage>
</organism>
<evidence type="ECO:0000313" key="2">
    <source>
        <dbReference type="Proteomes" id="UP000830962"/>
    </source>
</evidence>